<feature type="transmembrane region" description="Helical" evidence="1">
    <location>
        <begin position="272"/>
        <end position="293"/>
    </location>
</feature>
<dbReference type="EMBL" id="SAYU02000018">
    <property type="protein sequence ID" value="NHA67890.1"/>
    <property type="molecule type" value="Genomic_DNA"/>
</dbReference>
<sequence length="477" mass="47826">MSADEPPAGPGRERLRDAEHVLHGPGGSGAWRQLLYVVYVVSILAGLYGFTVLRALVEVVGPRWAADGLVVPTRVALALAAVAVVALVRLAGRRRGPVTPDLAWVDLVVASPVDRRLALREAWLLPWTGLIAVGTVLGGVVGAALWGGGAAGPVTAVVGLVGGGGYGVLLALVWLAGQVAGDPAGDRHPAAAAPALAVRPGRALRALGLEGLRAHSARSSRLGGAVLAGDPRALRLEAASPVRRGRRWRLRSRGPVRTVVARDVLGLRRQPVLLVAGGALVVAGSSGLAWVLAEPSAPVLGAAVAVLVWQGGVGVWAEGLRLLGDTLGSPRLLGGSVAREAVAHSVVPGGLALLVAGATLAGWSAVADPDGGTVAAAVVAVPALAAVCLAAQWVAAFRVLPPELALLPEAGPQVLVVWLAWPVVLAVAAGTLAVVRVAGVAHGAPVVPAALVVVVAVGALSGLASRALSRAAVAHRD</sequence>
<comment type="caution">
    <text evidence="2">The sequence shown here is derived from an EMBL/GenBank/DDBJ whole genome shotgun (WGS) entry which is preliminary data.</text>
</comment>
<evidence type="ECO:0000313" key="3">
    <source>
        <dbReference type="Proteomes" id="UP000287866"/>
    </source>
</evidence>
<accession>A0A8T6R317</accession>
<feature type="transmembrane region" description="Helical" evidence="1">
    <location>
        <begin position="299"/>
        <end position="320"/>
    </location>
</feature>
<dbReference type="AlphaFoldDB" id="A0A8T6R317"/>
<gene>
    <name evidence="2" type="ORF">EPD83_007475</name>
</gene>
<dbReference type="RefSeq" id="WP_165566412.1">
    <property type="nucleotide sequence ID" value="NZ_SAYU02000018.1"/>
</dbReference>
<keyword evidence="1" id="KW-0472">Membrane</keyword>
<feature type="transmembrane region" description="Helical" evidence="1">
    <location>
        <begin position="69"/>
        <end position="88"/>
    </location>
</feature>
<feature type="transmembrane region" description="Helical" evidence="1">
    <location>
        <begin position="372"/>
        <end position="394"/>
    </location>
</feature>
<feature type="transmembrane region" description="Helical" evidence="1">
    <location>
        <begin position="447"/>
        <end position="468"/>
    </location>
</feature>
<feature type="transmembrane region" description="Helical" evidence="1">
    <location>
        <begin position="34"/>
        <end position="57"/>
    </location>
</feature>
<feature type="transmembrane region" description="Helical" evidence="1">
    <location>
        <begin position="415"/>
        <end position="435"/>
    </location>
</feature>
<feature type="transmembrane region" description="Helical" evidence="1">
    <location>
        <begin position="341"/>
        <end position="366"/>
    </location>
</feature>
<proteinExistence type="predicted"/>
<evidence type="ECO:0000256" key="1">
    <source>
        <dbReference type="SAM" id="Phobius"/>
    </source>
</evidence>
<reference evidence="2" key="1">
    <citation type="submission" date="2020-03" db="EMBL/GenBank/DDBJ databases">
        <title>Phycicoccus flavus sp. nov., a novel endophytic actinobacterium isolated from branch of Kandelia candel.</title>
        <authorList>
            <person name="Tuo L."/>
        </authorList>
    </citation>
    <scope>NUCLEOTIDE SEQUENCE</scope>
    <source>
        <strain evidence="2">CMS6Z-2</strain>
    </source>
</reference>
<protein>
    <submittedName>
        <fullName evidence="2">Uncharacterized protein</fullName>
    </submittedName>
</protein>
<keyword evidence="3" id="KW-1185">Reference proteome</keyword>
<dbReference type="Proteomes" id="UP000287866">
    <property type="component" value="Unassembled WGS sequence"/>
</dbReference>
<name>A0A8T6R317_9MICO</name>
<evidence type="ECO:0000313" key="2">
    <source>
        <dbReference type="EMBL" id="NHA67890.1"/>
    </source>
</evidence>
<organism evidence="2 3">
    <name type="scientific">Phycicoccus flavus</name>
    <dbReference type="NCBI Taxonomy" id="2502783"/>
    <lineage>
        <taxon>Bacteria</taxon>
        <taxon>Bacillati</taxon>
        <taxon>Actinomycetota</taxon>
        <taxon>Actinomycetes</taxon>
        <taxon>Micrococcales</taxon>
        <taxon>Intrasporangiaceae</taxon>
        <taxon>Phycicoccus</taxon>
    </lineage>
</organism>
<feature type="transmembrane region" description="Helical" evidence="1">
    <location>
        <begin position="124"/>
        <end position="148"/>
    </location>
</feature>
<feature type="transmembrane region" description="Helical" evidence="1">
    <location>
        <begin position="154"/>
        <end position="177"/>
    </location>
</feature>
<keyword evidence="1" id="KW-0812">Transmembrane</keyword>
<keyword evidence="1" id="KW-1133">Transmembrane helix</keyword>